<evidence type="ECO:0000313" key="13">
    <source>
        <dbReference type="EMBL" id="HIS63763.1"/>
    </source>
</evidence>
<protein>
    <recommendedName>
        <fullName evidence="9">Peptidase T</fullName>
        <ecNumber evidence="9">3.4.11.4</ecNumber>
    </recommendedName>
</protein>
<dbReference type="PIRSF" id="PIRSF037215">
    <property type="entry name" value="Peptidase_M20B"/>
    <property type="match status" value="1"/>
</dbReference>
<dbReference type="GO" id="GO:0008237">
    <property type="term" value="F:metallopeptidase activity"/>
    <property type="evidence" value="ECO:0007669"/>
    <property type="project" value="UniProtKB-KW"/>
</dbReference>
<feature type="binding site" evidence="11">
    <location>
        <position position="139"/>
    </location>
    <ligand>
        <name>Zn(2+)</name>
        <dbReference type="ChEBI" id="CHEBI:29105"/>
        <label>2</label>
    </ligand>
</feature>
<dbReference type="NCBIfam" id="NF009920">
    <property type="entry name" value="PRK13381.1"/>
    <property type="match status" value="1"/>
</dbReference>
<dbReference type="SUPFAM" id="SSF55031">
    <property type="entry name" value="Bacterial exopeptidase dimerisation domain"/>
    <property type="match status" value="1"/>
</dbReference>
<dbReference type="Pfam" id="PF07687">
    <property type="entry name" value="M20_dimer"/>
    <property type="match status" value="1"/>
</dbReference>
<dbReference type="GO" id="GO:0006518">
    <property type="term" value="P:peptide metabolic process"/>
    <property type="evidence" value="ECO:0007669"/>
    <property type="project" value="InterPro"/>
</dbReference>
<feature type="active site" evidence="10">
    <location>
        <position position="80"/>
    </location>
</feature>
<keyword evidence="4" id="KW-0645">Protease</keyword>
<dbReference type="InterPro" id="IPR011650">
    <property type="entry name" value="Peptidase_M20_dimer"/>
</dbReference>
<reference evidence="13" key="1">
    <citation type="submission" date="2020-10" db="EMBL/GenBank/DDBJ databases">
        <authorList>
            <person name="Gilroy R."/>
        </authorList>
    </citation>
    <scope>NUCLEOTIDE SEQUENCE</scope>
    <source>
        <strain evidence="13">ChiBcec16-1751</strain>
    </source>
</reference>
<dbReference type="GO" id="GO:0045148">
    <property type="term" value="F:tripeptide aminopeptidase activity"/>
    <property type="evidence" value="ECO:0007669"/>
    <property type="project" value="UniProtKB-UniRule"/>
</dbReference>
<evidence type="ECO:0000256" key="11">
    <source>
        <dbReference type="PIRSR" id="PIRSR037215-2"/>
    </source>
</evidence>
<evidence type="ECO:0000256" key="3">
    <source>
        <dbReference type="ARBA" id="ARBA00022438"/>
    </source>
</evidence>
<feature type="domain" description="Peptidase M20 dimerisation" evidence="12">
    <location>
        <begin position="204"/>
        <end position="306"/>
    </location>
</feature>
<reference evidence="13" key="2">
    <citation type="journal article" date="2021" name="PeerJ">
        <title>Extensive microbial diversity within the chicken gut microbiome revealed by metagenomics and culture.</title>
        <authorList>
            <person name="Gilroy R."/>
            <person name="Ravi A."/>
            <person name="Getino M."/>
            <person name="Pursley I."/>
            <person name="Horton D.L."/>
            <person name="Alikhan N.F."/>
            <person name="Baker D."/>
            <person name="Gharbi K."/>
            <person name="Hall N."/>
            <person name="Watson M."/>
            <person name="Adriaenssens E.M."/>
            <person name="Foster-Nyarko E."/>
            <person name="Jarju S."/>
            <person name="Secka A."/>
            <person name="Antonio M."/>
            <person name="Oren A."/>
            <person name="Chaudhuri R.R."/>
            <person name="La Ragione R."/>
            <person name="Hildebrand F."/>
            <person name="Pallen M.J."/>
        </authorList>
    </citation>
    <scope>NUCLEOTIDE SEQUENCE</scope>
    <source>
        <strain evidence="13">ChiBcec16-1751</strain>
    </source>
</reference>
<proteinExistence type="inferred from homology"/>
<comment type="cofactor">
    <cofactor evidence="11">
        <name>Zn(2+)</name>
        <dbReference type="ChEBI" id="CHEBI:29105"/>
    </cofactor>
    <text evidence="11">Binds 2 Zn(2+) ions per subunit.</text>
</comment>
<dbReference type="InterPro" id="IPR010161">
    <property type="entry name" value="Peptidase_M20B"/>
</dbReference>
<sequence length="405" mass="44264">MRAYERLIRYAKIYTTSDPKSETFPSTARQLDLAKLLVEELHQMGVADARIDENGYVYGSIPATPGCEDKPALGLIAHMDTAPDAPGEHVSPILHENYDGSDVVLGGDTVLTVKKFPFLADLKGETLITADGTTLLGADDKAGVAEIMTAVERLLSGNMAHGKVCIGFTPDEEVGQGTDRFDIPAFGAEYAYTVDGGDVGGIEYENFNASSADVEIRGFSVHPGDSKDKMINALNVAMEFHAALPVMERPEHTEGREGFYHLCHLNGDINEAKLEYILRDHDADKQQNKKDYLLLVAKRLNDKYGAGTVTVTLKDQYRNMMEQILPHFHLVETAQEAIRRTGLEPVAVPVRGGTDGARLSWMGLPCPNLGTGGFNFHGTAECITVERMDKATEILLHIIELFAAK</sequence>
<dbReference type="Gene3D" id="3.40.630.10">
    <property type="entry name" value="Zn peptidases"/>
    <property type="match status" value="1"/>
</dbReference>
<dbReference type="Gene3D" id="3.30.70.360">
    <property type="match status" value="1"/>
</dbReference>
<dbReference type="InterPro" id="IPR002933">
    <property type="entry name" value="Peptidase_M20"/>
</dbReference>
<evidence type="ECO:0000256" key="6">
    <source>
        <dbReference type="ARBA" id="ARBA00022801"/>
    </source>
</evidence>
<evidence type="ECO:0000256" key="8">
    <source>
        <dbReference type="ARBA" id="ARBA00023049"/>
    </source>
</evidence>
<dbReference type="EC" id="3.4.11.4" evidence="9"/>
<dbReference type="SUPFAM" id="SSF53187">
    <property type="entry name" value="Zn-dependent exopeptidases"/>
    <property type="match status" value="1"/>
</dbReference>
<dbReference type="EMBL" id="DVJJ01000004">
    <property type="protein sequence ID" value="HIS63763.1"/>
    <property type="molecule type" value="Genomic_DNA"/>
</dbReference>
<evidence type="ECO:0000256" key="4">
    <source>
        <dbReference type="ARBA" id="ARBA00022670"/>
    </source>
</evidence>
<dbReference type="PANTHER" id="PTHR42994">
    <property type="entry name" value="PEPTIDASE T"/>
    <property type="match status" value="1"/>
</dbReference>
<evidence type="ECO:0000256" key="2">
    <source>
        <dbReference type="ARBA" id="ARBA00009692"/>
    </source>
</evidence>
<name>A0A9D1F7E9_9FIRM</name>
<feature type="binding site" evidence="11">
    <location>
        <position position="173"/>
    </location>
    <ligand>
        <name>Zn(2+)</name>
        <dbReference type="ChEBI" id="CHEBI:29105"/>
        <label>2</label>
    </ligand>
</feature>
<organism evidence="13 14">
    <name type="scientific">Candidatus Avoscillospira avistercoris</name>
    <dbReference type="NCBI Taxonomy" id="2840707"/>
    <lineage>
        <taxon>Bacteria</taxon>
        <taxon>Bacillati</taxon>
        <taxon>Bacillota</taxon>
        <taxon>Clostridia</taxon>
        <taxon>Eubacteriales</taxon>
        <taxon>Oscillospiraceae</taxon>
        <taxon>Oscillospiraceae incertae sedis</taxon>
        <taxon>Candidatus Avoscillospira</taxon>
    </lineage>
</organism>
<feature type="binding site" evidence="11">
    <location>
        <position position="195"/>
    </location>
    <ligand>
        <name>Zn(2+)</name>
        <dbReference type="ChEBI" id="CHEBI:29105"/>
        <label>1</label>
    </ligand>
</feature>
<dbReference type="NCBIfam" id="TIGR01882">
    <property type="entry name" value="peptidase-T"/>
    <property type="match status" value="1"/>
</dbReference>
<dbReference type="GO" id="GO:0008270">
    <property type="term" value="F:zinc ion binding"/>
    <property type="evidence" value="ECO:0007669"/>
    <property type="project" value="InterPro"/>
</dbReference>
<evidence type="ECO:0000256" key="5">
    <source>
        <dbReference type="ARBA" id="ARBA00022723"/>
    </source>
</evidence>
<dbReference type="PROSITE" id="PS00759">
    <property type="entry name" value="ARGE_DAPE_CPG2_2"/>
    <property type="match status" value="1"/>
</dbReference>
<dbReference type="Pfam" id="PF01546">
    <property type="entry name" value="Peptidase_M20"/>
    <property type="match status" value="1"/>
</dbReference>
<gene>
    <name evidence="13" type="primary">pepT</name>
    <name evidence="13" type="ORF">IAA83_00145</name>
</gene>
<keyword evidence="6 13" id="KW-0378">Hydrolase</keyword>
<keyword evidence="3 13" id="KW-0031">Aminopeptidase</keyword>
<dbReference type="InterPro" id="IPR001261">
    <property type="entry name" value="ArgE/DapE_CS"/>
</dbReference>
<feature type="binding site" evidence="11">
    <location>
        <position position="78"/>
    </location>
    <ligand>
        <name>Zn(2+)</name>
        <dbReference type="ChEBI" id="CHEBI:29105"/>
        <label>1</label>
    </ligand>
</feature>
<evidence type="ECO:0000259" key="12">
    <source>
        <dbReference type="Pfam" id="PF07687"/>
    </source>
</evidence>
<evidence type="ECO:0000256" key="10">
    <source>
        <dbReference type="PIRSR" id="PIRSR037215-1"/>
    </source>
</evidence>
<evidence type="ECO:0000313" key="14">
    <source>
        <dbReference type="Proteomes" id="UP000886741"/>
    </source>
</evidence>
<dbReference type="InterPro" id="IPR036264">
    <property type="entry name" value="Bact_exopeptidase_dim_dom"/>
</dbReference>
<dbReference type="Proteomes" id="UP000886741">
    <property type="component" value="Unassembled WGS sequence"/>
</dbReference>
<feature type="active site" description="Proton acceptor" evidence="10">
    <location>
        <position position="172"/>
    </location>
</feature>
<dbReference type="AlphaFoldDB" id="A0A9D1F7E9"/>
<dbReference type="CDD" id="cd03892">
    <property type="entry name" value="M20_peptT"/>
    <property type="match status" value="1"/>
</dbReference>
<evidence type="ECO:0000256" key="9">
    <source>
        <dbReference type="NCBIfam" id="TIGR01882"/>
    </source>
</evidence>
<feature type="binding site" evidence="11">
    <location>
        <position position="377"/>
    </location>
    <ligand>
        <name>Zn(2+)</name>
        <dbReference type="ChEBI" id="CHEBI:29105"/>
        <label>2</label>
    </ligand>
</feature>
<keyword evidence="7 11" id="KW-0862">Zinc</keyword>
<comment type="similarity">
    <text evidence="2">Belongs to the peptidase M20B family.</text>
</comment>
<dbReference type="PROSITE" id="PS00758">
    <property type="entry name" value="ARGE_DAPE_CPG2_1"/>
    <property type="match status" value="1"/>
</dbReference>
<dbReference type="GO" id="GO:0006508">
    <property type="term" value="P:proteolysis"/>
    <property type="evidence" value="ECO:0007669"/>
    <property type="project" value="UniProtKB-UniRule"/>
</dbReference>
<evidence type="ECO:0000256" key="7">
    <source>
        <dbReference type="ARBA" id="ARBA00022833"/>
    </source>
</evidence>
<dbReference type="PANTHER" id="PTHR42994:SF1">
    <property type="entry name" value="PEPTIDASE T"/>
    <property type="match status" value="1"/>
</dbReference>
<dbReference type="NCBIfam" id="NF003976">
    <property type="entry name" value="PRK05469.1"/>
    <property type="match status" value="1"/>
</dbReference>
<evidence type="ECO:0000256" key="1">
    <source>
        <dbReference type="ARBA" id="ARBA00000870"/>
    </source>
</evidence>
<keyword evidence="8" id="KW-0482">Metalloprotease</keyword>
<keyword evidence="5 11" id="KW-0479">Metal-binding</keyword>
<comment type="caution">
    <text evidence="13">The sequence shown here is derived from an EMBL/GenBank/DDBJ whole genome shotgun (WGS) entry which is preliminary data.</text>
</comment>
<accession>A0A9D1F7E9</accession>
<feature type="binding site" evidence="11">
    <location>
        <position position="139"/>
    </location>
    <ligand>
        <name>Zn(2+)</name>
        <dbReference type="ChEBI" id="CHEBI:29105"/>
        <label>1</label>
    </ligand>
</feature>
<comment type="catalytic activity">
    <reaction evidence="1">
        <text>Release of the N-terminal residue from a tripeptide.</text>
        <dbReference type="EC" id="3.4.11.4"/>
    </reaction>
</comment>